<name>A0AAW5HUY8_9CORY</name>
<keyword evidence="3 6" id="KW-1133">Transmembrane helix</keyword>
<dbReference type="AlphaFoldDB" id="A0AAW5HUY8"/>
<protein>
    <submittedName>
        <fullName evidence="7">Neutral zinc metallopeptidase</fullName>
    </submittedName>
</protein>
<evidence type="ECO:0000313" key="8">
    <source>
        <dbReference type="Proteomes" id="UP001205920"/>
    </source>
</evidence>
<dbReference type="Pfam" id="PF04228">
    <property type="entry name" value="Zn_peptidase"/>
    <property type="match status" value="1"/>
</dbReference>
<reference evidence="7 8" key="1">
    <citation type="submission" date="2021-01" db="EMBL/GenBank/DDBJ databases">
        <title>Identification and Characterization of Corynebacterium sp.</title>
        <authorList>
            <person name="Luo Q."/>
            <person name="Qu P."/>
            <person name="Chen Q."/>
        </authorList>
    </citation>
    <scope>NUCLEOTIDE SEQUENCE [LARGE SCALE GENOMIC DNA]</scope>
    <source>
        <strain evidence="7 8">MC-18</strain>
    </source>
</reference>
<evidence type="ECO:0000256" key="5">
    <source>
        <dbReference type="SAM" id="MobiDB-lite"/>
    </source>
</evidence>
<evidence type="ECO:0000256" key="1">
    <source>
        <dbReference type="ARBA" id="ARBA00004167"/>
    </source>
</evidence>
<dbReference type="EMBL" id="JAEUWV010000001">
    <property type="protein sequence ID" value="MCO6393621.1"/>
    <property type="molecule type" value="Genomic_DNA"/>
</dbReference>
<dbReference type="Proteomes" id="UP001205920">
    <property type="component" value="Unassembled WGS sequence"/>
</dbReference>
<feature type="region of interest" description="Disordered" evidence="5">
    <location>
        <begin position="244"/>
        <end position="264"/>
    </location>
</feature>
<organism evidence="7 8">
    <name type="scientific">Corynebacterium lipophilum</name>
    <dbReference type="NCBI Taxonomy" id="2804918"/>
    <lineage>
        <taxon>Bacteria</taxon>
        <taxon>Bacillati</taxon>
        <taxon>Actinomycetota</taxon>
        <taxon>Actinomycetes</taxon>
        <taxon>Mycobacteriales</taxon>
        <taxon>Corynebacteriaceae</taxon>
        <taxon>Corynebacterium</taxon>
    </lineage>
</organism>
<evidence type="ECO:0000256" key="6">
    <source>
        <dbReference type="SAM" id="Phobius"/>
    </source>
</evidence>
<evidence type="ECO:0000256" key="3">
    <source>
        <dbReference type="ARBA" id="ARBA00022989"/>
    </source>
</evidence>
<keyword evidence="8" id="KW-1185">Reference proteome</keyword>
<gene>
    <name evidence="7" type="ORF">JMN37_01290</name>
</gene>
<keyword evidence="4 6" id="KW-0472">Membrane</keyword>
<evidence type="ECO:0000256" key="4">
    <source>
        <dbReference type="ARBA" id="ARBA00023136"/>
    </source>
</evidence>
<dbReference type="InterPro" id="IPR007343">
    <property type="entry name" value="Uncharacterised_pept_Zn_put"/>
</dbReference>
<keyword evidence="2 6" id="KW-0812">Transmembrane</keyword>
<comment type="caution">
    <text evidence="7">The sequence shown here is derived from an EMBL/GenBank/DDBJ whole genome shotgun (WGS) entry which is preliminary data.</text>
</comment>
<feature type="transmembrane region" description="Helical" evidence="6">
    <location>
        <begin position="24"/>
        <end position="46"/>
    </location>
</feature>
<proteinExistence type="predicted"/>
<dbReference type="GO" id="GO:0016020">
    <property type="term" value="C:membrane"/>
    <property type="evidence" value="ECO:0007669"/>
    <property type="project" value="UniProtKB-SubCell"/>
</dbReference>
<evidence type="ECO:0000313" key="7">
    <source>
        <dbReference type="EMBL" id="MCO6393621.1"/>
    </source>
</evidence>
<evidence type="ECO:0000256" key="2">
    <source>
        <dbReference type="ARBA" id="ARBA00022692"/>
    </source>
</evidence>
<dbReference type="SUPFAM" id="SSF55486">
    <property type="entry name" value="Metalloproteases ('zincins'), catalytic domain"/>
    <property type="match status" value="1"/>
</dbReference>
<comment type="subcellular location">
    <subcellularLocation>
        <location evidence="1">Membrane</location>
        <topology evidence="1">Single-pass membrane protein</topology>
    </subcellularLocation>
</comment>
<accession>A0AAW5HUY8</accession>
<dbReference type="PANTHER" id="PTHR30168:SF0">
    <property type="entry name" value="INNER MEMBRANE PROTEIN"/>
    <property type="match status" value="1"/>
</dbReference>
<dbReference type="PANTHER" id="PTHR30168">
    <property type="entry name" value="PUTATIVE MEMBRANE PROTEIN YPFJ"/>
    <property type="match status" value="1"/>
</dbReference>
<sequence>MTFNSNYQRGSGYAKTGSGGRRGVPIAAGGGIGGLVLIVLFIALGGNPADLIEQSPSGTEPDSSYSLEHCNEDNAANKYDDCRVEAAGVSVNGVWKTLLPEQAGLDYTEPGLTLFRDATQTGCGYASSATGPFYCPADQTAYFDTTFFEQLNALGGNDAPFTQMYVTAHEFGHHVQQIEGTLGLSNYNDPGEHSAAVAIEMQADCYAGIWAHYADKGDNALLEPLTEDDVLAAIETAQAIGDDNIQRRSGGDVNPDTWTHGSSEQRKTAFMSGYRTGKMSACDTLNRGVYNS</sequence>